<dbReference type="InterPro" id="IPR011032">
    <property type="entry name" value="GroES-like_sf"/>
</dbReference>
<dbReference type="EMBL" id="SMJU01000009">
    <property type="protein sequence ID" value="TDB63798.1"/>
    <property type="molecule type" value="Genomic_DNA"/>
</dbReference>
<dbReference type="GO" id="GO:0016491">
    <property type="term" value="F:oxidoreductase activity"/>
    <property type="evidence" value="ECO:0007669"/>
    <property type="project" value="InterPro"/>
</dbReference>
<dbReference type="Gene3D" id="3.90.180.10">
    <property type="entry name" value="Medium-chain alcohol dehydrogenases, catalytic domain"/>
    <property type="match status" value="1"/>
</dbReference>
<dbReference type="InterPro" id="IPR036291">
    <property type="entry name" value="NAD(P)-bd_dom_sf"/>
</dbReference>
<dbReference type="Proteomes" id="UP000295706">
    <property type="component" value="Unassembled WGS sequence"/>
</dbReference>
<dbReference type="InterPro" id="IPR020843">
    <property type="entry name" value="ER"/>
</dbReference>
<dbReference type="OrthoDB" id="9787435at2"/>
<dbReference type="RefSeq" id="WP_132119459.1">
    <property type="nucleotide sequence ID" value="NZ_SMJU01000009.1"/>
</dbReference>
<accession>A0A4R4K835</accession>
<evidence type="ECO:0000313" key="2">
    <source>
        <dbReference type="EMBL" id="TDB63798.1"/>
    </source>
</evidence>
<reference evidence="2 3" key="1">
    <citation type="submission" date="2019-02" db="EMBL/GenBank/DDBJ databases">
        <title>Arundinibacter roseus gen. nov., sp. nov., a new member of the family Cytophagaceae.</title>
        <authorList>
            <person name="Szuroczki S."/>
            <person name="Khayer B."/>
            <person name="Sproer C."/>
            <person name="Toumi M."/>
            <person name="Szabo A."/>
            <person name="Felfoldi T."/>
            <person name="Schumann P."/>
            <person name="Toth E."/>
        </authorList>
    </citation>
    <scope>NUCLEOTIDE SEQUENCE [LARGE SCALE GENOMIC DNA]</scope>
    <source>
        <strain evidence="2 3">DMA-k-7a</strain>
    </source>
</reference>
<dbReference type="InterPro" id="IPR013149">
    <property type="entry name" value="ADH-like_C"/>
</dbReference>
<evidence type="ECO:0000259" key="1">
    <source>
        <dbReference type="SMART" id="SM00829"/>
    </source>
</evidence>
<dbReference type="Gene3D" id="3.40.50.720">
    <property type="entry name" value="NAD(P)-binding Rossmann-like Domain"/>
    <property type="match status" value="1"/>
</dbReference>
<comment type="caution">
    <text evidence="2">The sequence shown here is derived from an EMBL/GenBank/DDBJ whole genome shotgun (WGS) entry which is preliminary data.</text>
</comment>
<dbReference type="SUPFAM" id="SSF51735">
    <property type="entry name" value="NAD(P)-binding Rossmann-fold domains"/>
    <property type="match status" value="1"/>
</dbReference>
<dbReference type="Pfam" id="PF00107">
    <property type="entry name" value="ADH_zinc_N"/>
    <property type="match status" value="1"/>
</dbReference>
<dbReference type="Pfam" id="PF08240">
    <property type="entry name" value="ADH_N"/>
    <property type="match status" value="1"/>
</dbReference>
<evidence type="ECO:0000313" key="3">
    <source>
        <dbReference type="Proteomes" id="UP000295706"/>
    </source>
</evidence>
<keyword evidence="3" id="KW-1185">Reference proteome</keyword>
<proteinExistence type="predicted"/>
<dbReference type="AlphaFoldDB" id="A0A4R4K835"/>
<dbReference type="InterPro" id="IPR052711">
    <property type="entry name" value="Zinc_ADH-like"/>
</dbReference>
<dbReference type="SMART" id="SM00829">
    <property type="entry name" value="PKS_ER"/>
    <property type="match status" value="1"/>
</dbReference>
<protein>
    <submittedName>
        <fullName evidence="2">Alcohol dehydrogenase</fullName>
    </submittedName>
</protein>
<dbReference type="PANTHER" id="PTHR45033:SF3">
    <property type="entry name" value="DEHYDROGENASE, PUTATIVE (AFU_ORTHOLOGUE AFUA_2G13270)-RELATED"/>
    <property type="match status" value="1"/>
</dbReference>
<dbReference type="SUPFAM" id="SSF50129">
    <property type="entry name" value="GroES-like"/>
    <property type="match status" value="1"/>
</dbReference>
<dbReference type="InterPro" id="IPR013154">
    <property type="entry name" value="ADH-like_N"/>
</dbReference>
<sequence>MKAAVLQALHQPLLIQEVEKPTPGPGEVVVKLLAAALNHRDVWIQKGLYPNIKTPLIPGSDGAGVVAEIGDGVSEYWLDKEVIINPSHNWGDNPAFYSPDYKILGLPDNGTFAEYIKMDLRYITEKPSHLSITDAAALPLAGLTAWRALMTRSCLKAGHRVLVTGAGGGVALFAIQFALAAGAEVWVTSGSEEKIQQAMQLGAKGGVNYKSPTWYRDLLVKAQGPKTGYFDVIIDSAGGSGFARLVDVAAPGATICFYGGTTGNITDLVPAKVFFKQLNILGTTMGTEDEFEAMIQFIEEKELTPIVDSVLPLEEIETALRRMDDGTQFGKIVLTINQ</sequence>
<gene>
    <name evidence="2" type="ORF">EZE20_16030</name>
</gene>
<feature type="domain" description="Enoyl reductase (ER)" evidence="1">
    <location>
        <begin position="8"/>
        <end position="334"/>
    </location>
</feature>
<organism evidence="2 3">
    <name type="scientific">Arundinibacter roseus</name>
    <dbReference type="NCBI Taxonomy" id="2070510"/>
    <lineage>
        <taxon>Bacteria</taxon>
        <taxon>Pseudomonadati</taxon>
        <taxon>Bacteroidota</taxon>
        <taxon>Cytophagia</taxon>
        <taxon>Cytophagales</taxon>
        <taxon>Spirosomataceae</taxon>
        <taxon>Arundinibacter</taxon>
    </lineage>
</organism>
<dbReference type="PANTHER" id="PTHR45033">
    <property type="match status" value="1"/>
</dbReference>
<name>A0A4R4K835_9BACT</name>